<organism evidence="8 9">
    <name type="scientific">Batillaria attramentaria</name>
    <dbReference type="NCBI Taxonomy" id="370345"/>
    <lineage>
        <taxon>Eukaryota</taxon>
        <taxon>Metazoa</taxon>
        <taxon>Spiralia</taxon>
        <taxon>Lophotrochozoa</taxon>
        <taxon>Mollusca</taxon>
        <taxon>Gastropoda</taxon>
        <taxon>Caenogastropoda</taxon>
        <taxon>Sorbeoconcha</taxon>
        <taxon>Cerithioidea</taxon>
        <taxon>Batillariidae</taxon>
        <taxon>Batillaria</taxon>
    </lineage>
</organism>
<keyword evidence="7" id="KW-0464">Manganese</keyword>
<dbReference type="Proteomes" id="UP001519460">
    <property type="component" value="Unassembled WGS sequence"/>
</dbReference>
<dbReference type="AlphaFoldDB" id="A0ABD0K5P7"/>
<dbReference type="InterPro" id="IPR015797">
    <property type="entry name" value="NUDIX_hydrolase-like_dom_sf"/>
</dbReference>
<dbReference type="GO" id="GO:0016787">
    <property type="term" value="F:hydrolase activity"/>
    <property type="evidence" value="ECO:0007669"/>
    <property type="project" value="UniProtKB-KW"/>
</dbReference>
<keyword evidence="5" id="KW-0378">Hydrolase</keyword>
<evidence type="ECO:0000256" key="3">
    <source>
        <dbReference type="ARBA" id="ARBA00005582"/>
    </source>
</evidence>
<dbReference type="PANTHER" id="PTHR12318:SF0">
    <property type="entry name" value="ACYL-COENZYME A DIPHOSPHATASE NUDT19"/>
    <property type="match status" value="1"/>
</dbReference>
<comment type="caution">
    <text evidence="8">The sequence shown here is derived from an EMBL/GenBank/DDBJ whole genome shotgun (WGS) entry which is preliminary data.</text>
</comment>
<keyword evidence="6" id="KW-0460">Magnesium</keyword>
<dbReference type="Gene3D" id="3.90.79.10">
    <property type="entry name" value="Nucleoside Triphosphate Pyrophosphohydrolase"/>
    <property type="match status" value="1"/>
</dbReference>
<evidence type="ECO:0000256" key="7">
    <source>
        <dbReference type="ARBA" id="ARBA00023211"/>
    </source>
</evidence>
<keyword evidence="4" id="KW-0479">Metal-binding</keyword>
<evidence type="ECO:0000313" key="9">
    <source>
        <dbReference type="Proteomes" id="UP001519460"/>
    </source>
</evidence>
<accession>A0ABD0K5P7</accession>
<keyword evidence="9" id="KW-1185">Reference proteome</keyword>
<evidence type="ECO:0000256" key="1">
    <source>
        <dbReference type="ARBA" id="ARBA00001936"/>
    </source>
</evidence>
<gene>
    <name evidence="8" type="ORF">BaRGS_00026503</name>
</gene>
<dbReference type="CDD" id="cd18870">
    <property type="entry name" value="NUDIX_AcylCoAdiphos_Nudt19"/>
    <property type="match status" value="1"/>
</dbReference>
<name>A0ABD0K5P7_9CAEN</name>
<evidence type="ECO:0000313" key="8">
    <source>
        <dbReference type="EMBL" id="KAK7482260.1"/>
    </source>
</evidence>
<reference evidence="8 9" key="1">
    <citation type="journal article" date="2023" name="Sci. Data">
        <title>Genome assembly of the Korean intertidal mud-creeper Batillaria attramentaria.</title>
        <authorList>
            <person name="Patra A.K."/>
            <person name="Ho P.T."/>
            <person name="Jun S."/>
            <person name="Lee S.J."/>
            <person name="Kim Y."/>
            <person name="Won Y.J."/>
        </authorList>
    </citation>
    <scope>NUCLEOTIDE SEQUENCE [LARGE SCALE GENOMIC DNA]</scope>
    <source>
        <strain evidence="8">Wonlab-2016</strain>
    </source>
</reference>
<dbReference type="GO" id="GO:0046872">
    <property type="term" value="F:metal ion binding"/>
    <property type="evidence" value="ECO:0007669"/>
    <property type="project" value="UniProtKB-KW"/>
</dbReference>
<comment type="similarity">
    <text evidence="3">Belongs to the Nudix hydrolase family.</text>
</comment>
<sequence>MAAVLKHWREASTLILVTARRPGTTVKPNFVSASDSGCRASAVKGANFEVLLLKRSSKSKFMPNLYVFPGGVASDIDFSSEWIAVFDLLGKDQRQQVFDFVQRGGQGAPMFSRPRDKQFSHIPSEVAFRITAIRETFEESGVLLVRRAKKGDNFWPHLWDGPNLADYCQLDETVINEWRERVDRDPADFLRMCQELQLVPDVWSLYEWSNWLTPLMTKHRFDTAFFICCVDGKPHVAEDEGETVHSQWSSPYDVLALCNEAQIAVPQQYELSRLLHFDTAPELTHFAWQRAQHRVERWLAVRVACADAVLSVLPGDSLYPERINPEGPPPDITYEETVASLMVSHPNTNRSQFFMDRRRADGGLLAQVVCNIRQPGGHVSPVPTDTFTALLHGQPQPKL</sequence>
<evidence type="ECO:0008006" key="10">
    <source>
        <dbReference type="Google" id="ProtNLM"/>
    </source>
</evidence>
<dbReference type="SUPFAM" id="SSF55811">
    <property type="entry name" value="Nudix"/>
    <property type="match status" value="1"/>
</dbReference>
<comment type="cofactor">
    <cofactor evidence="2">
        <name>Mg(2+)</name>
        <dbReference type="ChEBI" id="CHEBI:18420"/>
    </cofactor>
</comment>
<evidence type="ECO:0000256" key="5">
    <source>
        <dbReference type="ARBA" id="ARBA00022801"/>
    </source>
</evidence>
<protein>
    <recommendedName>
        <fullName evidence="10">Nudix hydrolase domain-containing protein</fullName>
    </recommendedName>
</protein>
<proteinExistence type="inferred from homology"/>
<dbReference type="InterPro" id="IPR039121">
    <property type="entry name" value="NUDT19"/>
</dbReference>
<dbReference type="EMBL" id="JACVVK020000248">
    <property type="protein sequence ID" value="KAK7482260.1"/>
    <property type="molecule type" value="Genomic_DNA"/>
</dbReference>
<evidence type="ECO:0000256" key="6">
    <source>
        <dbReference type="ARBA" id="ARBA00022842"/>
    </source>
</evidence>
<dbReference type="PANTHER" id="PTHR12318">
    <property type="entry name" value="TESTOSTERONE-REGULATED PROTEIN RP2"/>
    <property type="match status" value="1"/>
</dbReference>
<evidence type="ECO:0000256" key="2">
    <source>
        <dbReference type="ARBA" id="ARBA00001946"/>
    </source>
</evidence>
<evidence type="ECO:0000256" key="4">
    <source>
        <dbReference type="ARBA" id="ARBA00022723"/>
    </source>
</evidence>
<comment type="cofactor">
    <cofactor evidence="1">
        <name>Mn(2+)</name>
        <dbReference type="ChEBI" id="CHEBI:29035"/>
    </cofactor>
</comment>